<dbReference type="InterPro" id="IPR046357">
    <property type="entry name" value="PPIase_dom_sf"/>
</dbReference>
<evidence type="ECO:0000256" key="7">
    <source>
        <dbReference type="HAMAP-Rule" id="MF_01183"/>
    </source>
</evidence>
<dbReference type="PROSITE" id="PS50198">
    <property type="entry name" value="PPIC_PPIASE_2"/>
    <property type="match status" value="2"/>
</dbReference>
<dbReference type="GO" id="GO:0051082">
    <property type="term" value="F:unfolded protein binding"/>
    <property type="evidence" value="ECO:0007669"/>
    <property type="project" value="UniProtKB-UniRule"/>
</dbReference>
<dbReference type="Proteomes" id="UP000198749">
    <property type="component" value="Unassembled WGS sequence"/>
</dbReference>
<evidence type="ECO:0000256" key="1">
    <source>
        <dbReference type="ARBA" id="ARBA00022729"/>
    </source>
</evidence>
<feature type="signal peptide" evidence="7">
    <location>
        <begin position="1"/>
        <end position="26"/>
    </location>
</feature>
<dbReference type="Gene3D" id="3.10.50.40">
    <property type="match status" value="2"/>
</dbReference>
<comment type="domain">
    <text evidence="7">The PPIase activity resides only in the second parvulin domain. The N-terminal region and the C-terminal tail are necessary and sufficient for the chaperone activity of SurA. The PPIase activity is dispensable for SurA to function as a chaperone. The N-terminal region and the C-terminal tail are also required for porin recognition.</text>
</comment>
<evidence type="ECO:0000256" key="3">
    <source>
        <dbReference type="ARBA" id="ARBA00022764"/>
    </source>
</evidence>
<name>A0A1H9M8B1_9GAMM</name>
<dbReference type="Gene3D" id="1.10.4030.10">
    <property type="entry name" value="Porin chaperone SurA, peptide-binding domain"/>
    <property type="match status" value="1"/>
</dbReference>
<feature type="chain" id="PRO_5011804403" description="Chaperone SurA" evidence="7">
    <location>
        <begin position="27"/>
        <end position="430"/>
    </location>
</feature>
<organism evidence="9 10">
    <name type="scientific">Amphritea atlantica</name>
    <dbReference type="NCBI Taxonomy" id="355243"/>
    <lineage>
        <taxon>Bacteria</taxon>
        <taxon>Pseudomonadati</taxon>
        <taxon>Pseudomonadota</taxon>
        <taxon>Gammaproteobacteria</taxon>
        <taxon>Oceanospirillales</taxon>
        <taxon>Oceanospirillaceae</taxon>
        <taxon>Amphritea</taxon>
    </lineage>
</organism>
<dbReference type="Pfam" id="PF13616">
    <property type="entry name" value="Rotamase_3"/>
    <property type="match status" value="1"/>
</dbReference>
<dbReference type="SUPFAM" id="SSF54534">
    <property type="entry name" value="FKBP-like"/>
    <property type="match status" value="2"/>
</dbReference>
<comment type="function">
    <text evidence="7">Chaperone involved in the correct folding and assembly of outer membrane proteins. Recognizes specific patterns of aromatic residues and the orientation of their side chains, which are found more frequently in integral outer membrane proteins. May act in both early periplasmic and late outer membrane-associated steps of protein maturation.</text>
</comment>
<dbReference type="InterPro" id="IPR015391">
    <property type="entry name" value="SurA_N"/>
</dbReference>
<comment type="catalytic activity">
    <reaction evidence="7">
        <text>[protein]-peptidylproline (omega=180) = [protein]-peptidylproline (omega=0)</text>
        <dbReference type="Rhea" id="RHEA:16237"/>
        <dbReference type="Rhea" id="RHEA-COMP:10747"/>
        <dbReference type="Rhea" id="RHEA-COMP:10748"/>
        <dbReference type="ChEBI" id="CHEBI:83833"/>
        <dbReference type="ChEBI" id="CHEBI:83834"/>
        <dbReference type="EC" id="5.2.1.8"/>
    </reaction>
</comment>
<reference evidence="10" key="1">
    <citation type="submission" date="2016-10" db="EMBL/GenBank/DDBJ databases">
        <authorList>
            <person name="Varghese N."/>
            <person name="Submissions S."/>
        </authorList>
    </citation>
    <scope>NUCLEOTIDE SEQUENCE [LARGE SCALE GENOMIC DNA]</scope>
    <source>
        <strain evidence="10">DSM 18887</strain>
    </source>
</reference>
<proteinExistence type="inferred from homology"/>
<evidence type="ECO:0000259" key="8">
    <source>
        <dbReference type="PROSITE" id="PS50198"/>
    </source>
</evidence>
<evidence type="ECO:0000256" key="4">
    <source>
        <dbReference type="ARBA" id="ARBA00023110"/>
    </source>
</evidence>
<dbReference type="Pfam" id="PF00639">
    <property type="entry name" value="Rotamase"/>
    <property type="match status" value="1"/>
</dbReference>
<dbReference type="EMBL" id="FOGB01000023">
    <property type="protein sequence ID" value="SER19667.1"/>
    <property type="molecule type" value="Genomic_DNA"/>
</dbReference>
<dbReference type="InterPro" id="IPR027304">
    <property type="entry name" value="Trigger_fact/SurA_dom_sf"/>
</dbReference>
<dbReference type="PROSITE" id="PS01096">
    <property type="entry name" value="PPIC_PPIASE_1"/>
    <property type="match status" value="1"/>
</dbReference>
<evidence type="ECO:0000256" key="5">
    <source>
        <dbReference type="ARBA" id="ARBA00023186"/>
    </source>
</evidence>
<dbReference type="GO" id="GO:0043165">
    <property type="term" value="P:Gram-negative-bacterium-type cell outer membrane assembly"/>
    <property type="evidence" value="ECO:0007669"/>
    <property type="project" value="InterPro"/>
</dbReference>
<dbReference type="PANTHER" id="PTHR47637:SF1">
    <property type="entry name" value="CHAPERONE SURA"/>
    <property type="match status" value="1"/>
</dbReference>
<keyword evidence="1 7" id="KW-0732">Signal</keyword>
<dbReference type="GO" id="GO:0003755">
    <property type="term" value="F:peptidyl-prolyl cis-trans isomerase activity"/>
    <property type="evidence" value="ECO:0007669"/>
    <property type="project" value="UniProtKB-UniRule"/>
</dbReference>
<evidence type="ECO:0000256" key="6">
    <source>
        <dbReference type="ARBA" id="ARBA00023235"/>
    </source>
</evidence>
<keyword evidence="4 7" id="KW-0697">Rotamase</keyword>
<keyword evidence="5 7" id="KW-0143">Chaperone</keyword>
<comment type="subcellular location">
    <subcellularLocation>
        <location evidence="7">Periplasm</location>
    </subcellularLocation>
    <text evidence="7">Is capable of associating with the outer membrane.</text>
</comment>
<feature type="domain" description="PpiC" evidence="8">
    <location>
        <begin position="287"/>
        <end position="386"/>
    </location>
</feature>
<keyword evidence="10" id="KW-1185">Reference proteome</keyword>
<sequence precursor="true">MTTNLIEKLKPGMAALLLGLSISASAADTPLDRIVAIVNDDVVLQSELNDREAMIKSRLSAQGRALPDEQTLQSQVLDRLILDNIQLQIGAERGIRISDSELNASMERIAASSNLTLEQFREALIAEGQDYAQARQQIRNEMLIQRIQQRIVNSRINVSQQEIDNYLNSQQGEQLSATTYNLSQILIAVPLQATAQMIQAAQQQANEISTALKDGANFSETAVAQSKGPNALKGGQIGWRKLNEMPEEFAAVVKKLSPGEFSAPLRSPSGFHILKVNDKKGGSVQLVDQVKVKHILLTPNEIRSPAQTRREIESIYRKLQQGEPFEELAKQYSDDPGSGSLGGDLGWTQAGQMVPEFEEVMFDTAQGKISAPFESRFGWHILKVEDRRQQDMGEEMKTNQARATIRQRKFNEELQNWLREIRSQAYIEIK</sequence>
<dbReference type="GO" id="GO:0006457">
    <property type="term" value="P:protein folding"/>
    <property type="evidence" value="ECO:0007669"/>
    <property type="project" value="UniProtKB-UniRule"/>
</dbReference>
<dbReference type="Pfam" id="PF09312">
    <property type="entry name" value="SurA_N"/>
    <property type="match status" value="1"/>
</dbReference>
<dbReference type="OrthoDB" id="14196at2"/>
<gene>
    <name evidence="7" type="primary">surA</name>
    <name evidence="9" type="ORF">SAMN03080615_04299</name>
</gene>
<dbReference type="SUPFAM" id="SSF109998">
    <property type="entry name" value="Triger factor/SurA peptide-binding domain-like"/>
    <property type="match status" value="1"/>
</dbReference>
<keyword evidence="3 7" id="KW-0574">Periplasm</keyword>
<dbReference type="GO" id="GO:0042277">
    <property type="term" value="F:peptide binding"/>
    <property type="evidence" value="ECO:0007669"/>
    <property type="project" value="InterPro"/>
</dbReference>
<dbReference type="HAMAP" id="MF_01183">
    <property type="entry name" value="Chaperone_SurA"/>
    <property type="match status" value="1"/>
</dbReference>
<evidence type="ECO:0000313" key="10">
    <source>
        <dbReference type="Proteomes" id="UP000198749"/>
    </source>
</evidence>
<dbReference type="InterPro" id="IPR050280">
    <property type="entry name" value="OMP_Chaperone_SurA"/>
</dbReference>
<dbReference type="GO" id="GO:0030288">
    <property type="term" value="C:outer membrane-bounded periplasmic space"/>
    <property type="evidence" value="ECO:0007669"/>
    <property type="project" value="InterPro"/>
</dbReference>
<dbReference type="InterPro" id="IPR023058">
    <property type="entry name" value="PPIase_PpiC_CS"/>
</dbReference>
<evidence type="ECO:0000256" key="2">
    <source>
        <dbReference type="ARBA" id="ARBA00022737"/>
    </source>
</evidence>
<dbReference type="STRING" id="355243.SAMN03080615_04299"/>
<dbReference type="InterPro" id="IPR023034">
    <property type="entry name" value="PPIase_SurA"/>
</dbReference>
<dbReference type="EC" id="5.2.1.8" evidence="7"/>
<dbReference type="GO" id="GO:0050821">
    <property type="term" value="P:protein stabilization"/>
    <property type="evidence" value="ECO:0007669"/>
    <property type="project" value="InterPro"/>
</dbReference>
<feature type="domain" description="PpiC" evidence="8">
    <location>
        <begin position="177"/>
        <end position="278"/>
    </location>
</feature>
<keyword evidence="2 7" id="KW-0677">Repeat</keyword>
<accession>A0A1H9M8B1</accession>
<dbReference type="RefSeq" id="WP_091362171.1">
    <property type="nucleotide sequence ID" value="NZ_AP025284.1"/>
</dbReference>
<keyword evidence="6 7" id="KW-0413">Isomerase</keyword>
<protein>
    <recommendedName>
        <fullName evidence="7">Chaperone SurA</fullName>
    </recommendedName>
    <alternativeName>
        <fullName evidence="7">Peptidyl-prolyl cis-trans isomerase SurA</fullName>
        <shortName evidence="7">PPIase SurA</shortName>
        <ecNumber evidence="7">5.2.1.8</ecNumber>
    </alternativeName>
    <alternativeName>
        <fullName evidence="7">Rotamase SurA</fullName>
    </alternativeName>
</protein>
<evidence type="ECO:0000313" key="9">
    <source>
        <dbReference type="EMBL" id="SER19667.1"/>
    </source>
</evidence>
<dbReference type="PANTHER" id="PTHR47637">
    <property type="entry name" value="CHAPERONE SURA"/>
    <property type="match status" value="1"/>
</dbReference>
<dbReference type="AlphaFoldDB" id="A0A1H9M8B1"/>
<dbReference type="InterPro" id="IPR000297">
    <property type="entry name" value="PPIase_PpiC"/>
</dbReference>